<organism evidence="1 2">
    <name type="scientific">Colletotrichum scovillei</name>
    <dbReference type="NCBI Taxonomy" id="1209932"/>
    <lineage>
        <taxon>Eukaryota</taxon>
        <taxon>Fungi</taxon>
        <taxon>Dikarya</taxon>
        <taxon>Ascomycota</taxon>
        <taxon>Pezizomycotina</taxon>
        <taxon>Sordariomycetes</taxon>
        <taxon>Hypocreomycetidae</taxon>
        <taxon>Glomerellales</taxon>
        <taxon>Glomerellaceae</taxon>
        <taxon>Colletotrichum</taxon>
        <taxon>Colletotrichum acutatum species complex</taxon>
    </lineage>
</organism>
<gene>
    <name evidence="1" type="ORF">JMJ77_011258</name>
</gene>
<dbReference type="AlphaFoldDB" id="A0A9P7UGL3"/>
<comment type="caution">
    <text evidence="1">The sequence shown here is derived from an EMBL/GenBank/DDBJ whole genome shotgun (WGS) entry which is preliminary data.</text>
</comment>
<proteinExistence type="predicted"/>
<accession>A0A9P7UGL3</accession>
<keyword evidence="2" id="KW-1185">Reference proteome</keyword>
<dbReference type="Proteomes" id="UP000699042">
    <property type="component" value="Unassembled WGS sequence"/>
</dbReference>
<reference evidence="1" key="1">
    <citation type="submission" date="2021-05" db="EMBL/GenBank/DDBJ databases">
        <title>Comparative genomics of three Colletotrichum scovillei strains and genetic complementation revealed genes involved fungal growth and virulence on chili pepper.</title>
        <authorList>
            <person name="Hsieh D.-K."/>
            <person name="Chuang S.-C."/>
            <person name="Chen C.-Y."/>
            <person name="Chao Y.-T."/>
            <person name="Lu M.-Y.J."/>
            <person name="Lee M.-H."/>
            <person name="Shih M.-C."/>
        </authorList>
    </citation>
    <scope>NUCLEOTIDE SEQUENCE</scope>
    <source>
        <strain evidence="1">Coll-153</strain>
    </source>
</reference>
<evidence type="ECO:0000313" key="2">
    <source>
        <dbReference type="Proteomes" id="UP000699042"/>
    </source>
</evidence>
<sequence length="83" mass="9179">MWPAKSCPARLDGGALEPIDVMLLKALILAFQREGQQGAAAAASRCNIGVREVAIGWLVVEGRRRELWGENIHERREQLAGDR</sequence>
<protein>
    <submittedName>
        <fullName evidence="1">Uncharacterized protein</fullName>
    </submittedName>
</protein>
<evidence type="ECO:0000313" key="1">
    <source>
        <dbReference type="EMBL" id="KAG7047920.1"/>
    </source>
</evidence>
<dbReference type="EMBL" id="JAESDN010000007">
    <property type="protein sequence ID" value="KAG7047920.1"/>
    <property type="molecule type" value="Genomic_DNA"/>
</dbReference>
<name>A0A9P7UGL3_9PEZI</name>